<dbReference type="PANTHER" id="PTHR33481:SF1">
    <property type="entry name" value="ENDONUCLEASE_EXONUCLEASE_PHOSPHATASE DOMAIN-CONTAINING PROTEIN-RELATED"/>
    <property type="match status" value="1"/>
</dbReference>
<dbReference type="OrthoDB" id="407509at2759"/>
<accession>A0A9Q3DKD2</accession>
<keyword evidence="2" id="KW-1185">Reference proteome</keyword>
<comment type="caution">
    <text evidence="1">The sequence shown here is derived from an EMBL/GenBank/DDBJ whole genome shotgun (WGS) entry which is preliminary data.</text>
</comment>
<evidence type="ECO:0008006" key="3">
    <source>
        <dbReference type="Google" id="ProtNLM"/>
    </source>
</evidence>
<dbReference type="PANTHER" id="PTHR33481">
    <property type="entry name" value="REVERSE TRANSCRIPTASE"/>
    <property type="match status" value="1"/>
</dbReference>
<gene>
    <name evidence="1" type="ORF">O181_042953</name>
</gene>
<evidence type="ECO:0000313" key="2">
    <source>
        <dbReference type="Proteomes" id="UP000765509"/>
    </source>
</evidence>
<proteinExistence type="predicted"/>
<evidence type="ECO:0000313" key="1">
    <source>
        <dbReference type="EMBL" id="MBW0503238.1"/>
    </source>
</evidence>
<protein>
    <recommendedName>
        <fullName evidence="3">Reverse transcriptase domain-containing protein</fullName>
    </recommendedName>
</protein>
<organism evidence="1 2">
    <name type="scientific">Austropuccinia psidii MF-1</name>
    <dbReference type="NCBI Taxonomy" id="1389203"/>
    <lineage>
        <taxon>Eukaryota</taxon>
        <taxon>Fungi</taxon>
        <taxon>Dikarya</taxon>
        <taxon>Basidiomycota</taxon>
        <taxon>Pucciniomycotina</taxon>
        <taxon>Pucciniomycetes</taxon>
        <taxon>Pucciniales</taxon>
        <taxon>Sphaerophragmiaceae</taxon>
        <taxon>Austropuccinia</taxon>
    </lineage>
</organism>
<dbReference type="AlphaFoldDB" id="A0A9Q3DKD2"/>
<name>A0A9Q3DKD2_9BASI</name>
<dbReference type="EMBL" id="AVOT02017244">
    <property type="protein sequence ID" value="MBW0503238.1"/>
    <property type="molecule type" value="Genomic_DNA"/>
</dbReference>
<sequence>MLKHRTNESKQEYFHYQRLFKQKVWELKSSHWRIFLAEKGLDYAYQAYKFTKDKQEEVITSLKDQEGNLTLGITKKTTLLFRGTSIVETTADLDDIPDQQQPNLPFYFPPITKNEVMNAITSLPNRKALGPDGIPNELIKLSKSLLTPILADLYNLCLKQGQYPKRWKEAQTVIIRKAVKVNYTIPSTYRPIALLNTLSKLFEKIINNCLMYWAHQTNSIHPGHVGGDQAKA</sequence>
<reference evidence="1" key="1">
    <citation type="submission" date="2021-03" db="EMBL/GenBank/DDBJ databases">
        <title>Draft genome sequence of rust myrtle Austropuccinia psidii MF-1, a brazilian biotype.</title>
        <authorList>
            <person name="Quecine M.C."/>
            <person name="Pachon D.M.R."/>
            <person name="Bonatelli M.L."/>
            <person name="Correr F.H."/>
            <person name="Franceschini L.M."/>
            <person name="Leite T.F."/>
            <person name="Margarido G.R.A."/>
            <person name="Almeida C.A."/>
            <person name="Ferrarezi J.A."/>
            <person name="Labate C.A."/>
        </authorList>
    </citation>
    <scope>NUCLEOTIDE SEQUENCE</scope>
    <source>
        <strain evidence="1">MF-1</strain>
    </source>
</reference>
<dbReference type="Proteomes" id="UP000765509">
    <property type="component" value="Unassembled WGS sequence"/>
</dbReference>